<accession>A0A3M5GH49</accession>
<organism evidence="2 3">
    <name type="scientific">Pseudomonas savastanoi</name>
    <name type="common">Pseudomonas syringae pv. savastanoi</name>
    <dbReference type="NCBI Taxonomy" id="29438"/>
    <lineage>
        <taxon>Bacteria</taxon>
        <taxon>Pseudomonadati</taxon>
        <taxon>Pseudomonadota</taxon>
        <taxon>Gammaproteobacteria</taxon>
        <taxon>Pseudomonadales</taxon>
        <taxon>Pseudomonadaceae</taxon>
        <taxon>Pseudomonas</taxon>
    </lineage>
</organism>
<reference evidence="2 3" key="1">
    <citation type="submission" date="2018-08" db="EMBL/GenBank/DDBJ databases">
        <title>Recombination of ecologically and evolutionarily significant loci maintains genetic cohesion in the Pseudomonas syringae species complex.</title>
        <authorList>
            <person name="Dillon M."/>
            <person name="Thakur S."/>
            <person name="Almeida R.N.D."/>
            <person name="Weir B.S."/>
            <person name="Guttman D.S."/>
        </authorList>
    </citation>
    <scope>NUCLEOTIDE SEQUENCE [LARGE SCALE GENOMIC DNA]</scope>
    <source>
        <strain evidence="2 3">ICMP 13927</strain>
    </source>
</reference>
<dbReference type="Proteomes" id="UP000268887">
    <property type="component" value="Unassembled WGS sequence"/>
</dbReference>
<gene>
    <name evidence="2" type="ORF">ALP60_01758</name>
</gene>
<evidence type="ECO:0000313" key="2">
    <source>
        <dbReference type="EMBL" id="RMS85947.1"/>
    </source>
</evidence>
<name>A0A3M5GH49_PSESS</name>
<proteinExistence type="predicted"/>
<dbReference type="EMBL" id="RBSV01000099">
    <property type="protein sequence ID" value="RMS85947.1"/>
    <property type="molecule type" value="Genomic_DNA"/>
</dbReference>
<dbReference type="AlphaFoldDB" id="A0A3M5GH49"/>
<protein>
    <submittedName>
        <fullName evidence="2">Relaxase/mobilization nuclease domain protein</fullName>
    </submittedName>
</protein>
<evidence type="ECO:0000313" key="3">
    <source>
        <dbReference type="Proteomes" id="UP000268887"/>
    </source>
</evidence>
<feature type="compositionally biased region" description="Basic and acidic residues" evidence="1">
    <location>
        <begin position="169"/>
        <end position="190"/>
    </location>
</feature>
<comment type="caution">
    <text evidence="2">The sequence shown here is derived from an EMBL/GenBank/DDBJ whole genome shotgun (WGS) entry which is preliminary data.</text>
</comment>
<evidence type="ECO:0000256" key="1">
    <source>
        <dbReference type="SAM" id="MobiDB-lite"/>
    </source>
</evidence>
<sequence length="202" mass="23537">MVLVKQHTSRVQHEAKKVPQQPAMTLDEVQQALSARPPVRPVRDYIEMNAVEDDLAQYRSKLDRTHRESWGERPDPERAGGFIGRHMAKGKAMQWDIDFNKNVERPSEARREHLNSDDPDAVEFRDAAWNQAIKAHDSSVNYWTEKHDYARQALMNTHVDSEPSALSQDDERTARQAKAQRQEEQERERQNSLNQDMPDLDR</sequence>
<feature type="region of interest" description="Disordered" evidence="1">
    <location>
        <begin position="1"/>
        <end position="21"/>
    </location>
</feature>
<feature type="region of interest" description="Disordered" evidence="1">
    <location>
        <begin position="154"/>
        <end position="202"/>
    </location>
</feature>